<evidence type="ECO:0000313" key="1">
    <source>
        <dbReference type="EMBL" id="KAL2800927.1"/>
    </source>
</evidence>
<accession>A0ABR4GPR1</accession>
<dbReference type="PANTHER" id="PTHR31531">
    <property type="entry name" value="E3 UBIQUITIN-PROTEIN LIGASE E3D FAMILY MEMBER"/>
    <property type="match status" value="1"/>
</dbReference>
<proteinExistence type="predicted"/>
<dbReference type="PANTHER" id="PTHR31531:SF2">
    <property type="entry name" value="E3 UBIQUITIN-PROTEIN LIGASE E3D"/>
    <property type="match status" value="1"/>
</dbReference>
<dbReference type="InterPro" id="IPR019193">
    <property type="entry name" value="UBQ-conj_enz_E2-bd_prot"/>
</dbReference>
<name>A0ABR4GPR1_9EURO</name>
<dbReference type="EMBL" id="JBFTWV010000002">
    <property type="protein sequence ID" value="KAL2800927.1"/>
    <property type="molecule type" value="Genomic_DNA"/>
</dbReference>
<evidence type="ECO:0000313" key="2">
    <source>
        <dbReference type="Proteomes" id="UP001610563"/>
    </source>
</evidence>
<keyword evidence="2" id="KW-1185">Reference proteome</keyword>
<dbReference type="Proteomes" id="UP001610563">
    <property type="component" value="Unassembled WGS sequence"/>
</dbReference>
<comment type="caution">
    <text evidence="1">The sequence shown here is derived from an EMBL/GenBank/DDBJ whole genome shotgun (WGS) entry which is preliminary data.</text>
</comment>
<organism evidence="1 2">
    <name type="scientific">Aspergillus keveii</name>
    <dbReference type="NCBI Taxonomy" id="714993"/>
    <lineage>
        <taxon>Eukaryota</taxon>
        <taxon>Fungi</taxon>
        <taxon>Dikarya</taxon>
        <taxon>Ascomycota</taxon>
        <taxon>Pezizomycotina</taxon>
        <taxon>Eurotiomycetes</taxon>
        <taxon>Eurotiomycetidae</taxon>
        <taxon>Eurotiales</taxon>
        <taxon>Aspergillaceae</taxon>
        <taxon>Aspergillus</taxon>
        <taxon>Aspergillus subgen. Nidulantes</taxon>
    </lineage>
</organism>
<protein>
    <submittedName>
        <fullName evidence="1">Ubiquitin-conjugating enzyme E2-binding protein</fullName>
    </submittedName>
</protein>
<reference evidence="1 2" key="1">
    <citation type="submission" date="2024-07" db="EMBL/GenBank/DDBJ databases">
        <title>Section-level genome sequencing and comparative genomics of Aspergillus sections Usti and Cavernicolus.</title>
        <authorList>
            <consortium name="Lawrence Berkeley National Laboratory"/>
            <person name="Nybo J.L."/>
            <person name="Vesth T.C."/>
            <person name="Theobald S."/>
            <person name="Frisvad J.C."/>
            <person name="Larsen T.O."/>
            <person name="Kjaerboelling I."/>
            <person name="Rothschild-Mancinelli K."/>
            <person name="Lyhne E.K."/>
            <person name="Kogle M.E."/>
            <person name="Barry K."/>
            <person name="Clum A."/>
            <person name="Na H."/>
            <person name="Ledsgaard L."/>
            <person name="Lin J."/>
            <person name="Lipzen A."/>
            <person name="Kuo A."/>
            <person name="Riley R."/>
            <person name="Mondo S."/>
            <person name="Labutti K."/>
            <person name="Haridas S."/>
            <person name="Pangalinan J."/>
            <person name="Salamov A.A."/>
            <person name="Simmons B.A."/>
            <person name="Magnuson J.K."/>
            <person name="Chen J."/>
            <person name="Drula E."/>
            <person name="Henrissat B."/>
            <person name="Wiebenga A."/>
            <person name="Lubbers R.J."/>
            <person name="Gomes A.C."/>
            <person name="Makela M.R."/>
            <person name="Stajich J."/>
            <person name="Grigoriev I.V."/>
            <person name="Mortensen U.H."/>
            <person name="De Vries R.P."/>
            <person name="Baker S.E."/>
            <person name="Andersen M.R."/>
        </authorList>
    </citation>
    <scope>NUCLEOTIDE SEQUENCE [LARGE SCALE GENOMIC DNA]</scope>
    <source>
        <strain evidence="1 2">CBS 209.92</strain>
    </source>
</reference>
<gene>
    <name evidence="1" type="ORF">BJX66DRAFT_331865</name>
</gene>
<sequence>MSSPTAEHDPSKSKPEPSLALHAEYLPNIRQVSLQVSIEAPTNADAELEILLSESGKSVSVSLPGSDDGAGGLSETLKLPVRVGQGARRVLNARTSGRLNGHTTTVSNANNSDHKGNLRTREFSYRMPVDEEDVQRSALDEVMDAFVPWAAGDMDSYTKLRCRKCESVLLDVPELSATVASPSGESQSAGWTWKDLPSGNWAEMMDFWHCHKPDEHEHDEDAAAKQSAEDENSKVKGYGASNQVLASSGTVLVDVATFLVSEGDCKGLKKKVSEEHQENSSSPEEELLCEGCGTWIGVEDAIAQGWRLFKTGLSAAFPVAEPSEVKWECHPPDLVVAAQLLELIERESARRFIIHCGKKDGLLLWVFNPDMRCSSTGTGHTVTPQRAMKVFFQFTDNVDDLLHPEPGKTSSLSLEELRLPPDTFTAFFHALKNSNSRLPQSAREFQQDWSVGILHRHERVKPT</sequence>
<dbReference type="Pfam" id="PF09814">
    <property type="entry name" value="HECT_2"/>
    <property type="match status" value="1"/>
</dbReference>